<accession>A0A8J5K7S0</accession>
<dbReference type="GO" id="GO:2000022">
    <property type="term" value="P:regulation of jasmonic acid mediated signaling pathway"/>
    <property type="evidence" value="ECO:0007669"/>
    <property type="project" value="UniProtKB-UniRule"/>
</dbReference>
<dbReference type="Proteomes" id="UP000734854">
    <property type="component" value="Unassembled WGS sequence"/>
</dbReference>
<feature type="domain" description="Tify" evidence="6">
    <location>
        <begin position="91"/>
        <end position="125"/>
    </location>
</feature>
<comment type="caution">
    <text evidence="7">The sequence shown here is derived from an EMBL/GenBank/DDBJ whole genome shotgun (WGS) entry which is preliminary data.</text>
</comment>
<feature type="compositionally biased region" description="Basic and acidic residues" evidence="5">
    <location>
        <begin position="133"/>
        <end position="149"/>
    </location>
</feature>
<evidence type="ECO:0000256" key="5">
    <source>
        <dbReference type="SAM" id="MobiDB-lite"/>
    </source>
</evidence>
<dbReference type="Pfam" id="PF06200">
    <property type="entry name" value="tify"/>
    <property type="match status" value="1"/>
</dbReference>
<dbReference type="GO" id="GO:0031347">
    <property type="term" value="P:regulation of defense response"/>
    <property type="evidence" value="ECO:0007669"/>
    <property type="project" value="UniProtKB-UniRule"/>
</dbReference>
<evidence type="ECO:0000256" key="3">
    <source>
        <dbReference type="ARBA" id="ARBA00022843"/>
    </source>
</evidence>
<dbReference type="Pfam" id="PF09425">
    <property type="entry name" value="Jas_motif"/>
    <property type="match status" value="1"/>
</dbReference>
<dbReference type="SMART" id="SM00979">
    <property type="entry name" value="TIFY"/>
    <property type="match status" value="1"/>
</dbReference>
<dbReference type="InterPro" id="IPR040390">
    <property type="entry name" value="TIFY/JAZ"/>
</dbReference>
<comment type="function">
    <text evidence="4">Repressor of jasmonate responses.</text>
</comment>
<evidence type="ECO:0000313" key="7">
    <source>
        <dbReference type="EMBL" id="KAG6477224.1"/>
    </source>
</evidence>
<evidence type="ECO:0000256" key="1">
    <source>
        <dbReference type="ARBA" id="ARBA00008614"/>
    </source>
</evidence>
<protein>
    <recommendedName>
        <fullName evidence="4">Protein TIFY</fullName>
    </recommendedName>
    <alternativeName>
        <fullName evidence="4">Jasmonate ZIM domain-containing protein</fullName>
    </alternativeName>
</protein>
<keyword evidence="2 4" id="KW-1184">Jasmonic acid signaling pathway</keyword>
<comment type="subcellular location">
    <subcellularLocation>
        <location evidence="4">Nucleus</location>
    </subcellularLocation>
</comment>
<dbReference type="AlphaFoldDB" id="A0A8J5K7S0"/>
<dbReference type="GO" id="GO:0009611">
    <property type="term" value="P:response to wounding"/>
    <property type="evidence" value="ECO:0007669"/>
    <property type="project" value="UniProtKB-UniRule"/>
</dbReference>
<sequence>MARGDTMVEHDFFQIEKLKAASFRAADGKSAARSRIQSVVSRINPQLLRSVIAPGATEMPPEKAALLLSSSSQPPHPVTILNPSIRSVAEISNETAPLTIFYNGSMAVFDLPRDKAETIMKLVETANDGSSSDQRKGGIRLPEELDGGKIQELPPMARRKSLQRFIAKRKQRLTVAGPYAKEKAVPKR</sequence>
<keyword evidence="4" id="KW-0539">Nucleus</keyword>
<dbReference type="GO" id="GO:0005634">
    <property type="term" value="C:nucleus"/>
    <property type="evidence" value="ECO:0007669"/>
    <property type="project" value="UniProtKB-SubCell"/>
</dbReference>
<evidence type="ECO:0000256" key="4">
    <source>
        <dbReference type="RuleBase" id="RU369065"/>
    </source>
</evidence>
<dbReference type="EMBL" id="JACMSC010000018">
    <property type="protein sequence ID" value="KAG6477224.1"/>
    <property type="molecule type" value="Genomic_DNA"/>
</dbReference>
<name>A0A8J5K7S0_ZINOF</name>
<evidence type="ECO:0000313" key="8">
    <source>
        <dbReference type="Proteomes" id="UP000734854"/>
    </source>
</evidence>
<dbReference type="PANTHER" id="PTHR33077:SF152">
    <property type="entry name" value="PROTEIN TIFY"/>
    <property type="match status" value="1"/>
</dbReference>
<evidence type="ECO:0000259" key="6">
    <source>
        <dbReference type="PROSITE" id="PS51320"/>
    </source>
</evidence>
<organism evidence="7 8">
    <name type="scientific">Zingiber officinale</name>
    <name type="common">Ginger</name>
    <name type="synonym">Amomum zingiber</name>
    <dbReference type="NCBI Taxonomy" id="94328"/>
    <lineage>
        <taxon>Eukaryota</taxon>
        <taxon>Viridiplantae</taxon>
        <taxon>Streptophyta</taxon>
        <taxon>Embryophyta</taxon>
        <taxon>Tracheophyta</taxon>
        <taxon>Spermatophyta</taxon>
        <taxon>Magnoliopsida</taxon>
        <taxon>Liliopsida</taxon>
        <taxon>Zingiberales</taxon>
        <taxon>Zingiberaceae</taxon>
        <taxon>Zingiber</taxon>
    </lineage>
</organism>
<feature type="region of interest" description="Disordered" evidence="5">
    <location>
        <begin position="126"/>
        <end position="156"/>
    </location>
</feature>
<keyword evidence="8" id="KW-1185">Reference proteome</keyword>
<proteinExistence type="inferred from homology"/>
<reference evidence="7 8" key="1">
    <citation type="submission" date="2020-08" db="EMBL/GenBank/DDBJ databases">
        <title>Plant Genome Project.</title>
        <authorList>
            <person name="Zhang R.-G."/>
        </authorList>
    </citation>
    <scope>NUCLEOTIDE SEQUENCE [LARGE SCALE GENOMIC DNA]</scope>
    <source>
        <tissue evidence="7">Rhizome</tissue>
    </source>
</reference>
<comment type="similarity">
    <text evidence="1 4">Belongs to the TIFY/JAZ family.</text>
</comment>
<dbReference type="InterPro" id="IPR010399">
    <property type="entry name" value="Tify_dom"/>
</dbReference>
<keyword evidence="3" id="KW-0832">Ubl conjugation</keyword>
<dbReference type="InterPro" id="IPR018467">
    <property type="entry name" value="CCT_CS"/>
</dbReference>
<dbReference type="PROSITE" id="PS51320">
    <property type="entry name" value="TIFY"/>
    <property type="match status" value="1"/>
</dbReference>
<comment type="domain">
    <text evidence="4">The jas domain is required for interaction with COI1.</text>
</comment>
<dbReference type="PANTHER" id="PTHR33077">
    <property type="entry name" value="PROTEIN TIFY 4A-RELATED-RELATED"/>
    <property type="match status" value="1"/>
</dbReference>
<evidence type="ECO:0000256" key="2">
    <source>
        <dbReference type="ARBA" id="ARBA00022819"/>
    </source>
</evidence>
<gene>
    <name evidence="7" type="ORF">ZIOFF_066476</name>
</gene>